<comment type="caution">
    <text evidence="1">The sequence shown here is derived from an EMBL/GenBank/DDBJ whole genome shotgun (WGS) entry which is preliminary data.</text>
</comment>
<name>A0A507D3A1_9FUNG</name>
<gene>
    <name evidence="1" type="ORF">SeMB42_g03897</name>
</gene>
<evidence type="ECO:0000313" key="2">
    <source>
        <dbReference type="Proteomes" id="UP000317494"/>
    </source>
</evidence>
<keyword evidence="2" id="KW-1185">Reference proteome</keyword>
<proteinExistence type="predicted"/>
<organism evidence="1 2">
    <name type="scientific">Synchytrium endobioticum</name>
    <dbReference type="NCBI Taxonomy" id="286115"/>
    <lineage>
        <taxon>Eukaryota</taxon>
        <taxon>Fungi</taxon>
        <taxon>Fungi incertae sedis</taxon>
        <taxon>Chytridiomycota</taxon>
        <taxon>Chytridiomycota incertae sedis</taxon>
        <taxon>Chytridiomycetes</taxon>
        <taxon>Synchytriales</taxon>
        <taxon>Synchytriaceae</taxon>
        <taxon>Synchytrium</taxon>
    </lineage>
</organism>
<sequence length="82" mass="9133">MISEYVRFARLFSPREPIVPSETTNSIPSVSRAGNVKLFSISNTLPAMVAFCVWRVMITNMHQPVQNAATRSDSLTKMLMSA</sequence>
<dbReference type="Proteomes" id="UP000317494">
    <property type="component" value="Unassembled WGS sequence"/>
</dbReference>
<dbReference type="EMBL" id="QEAN01000148">
    <property type="protein sequence ID" value="TPX45710.1"/>
    <property type="molecule type" value="Genomic_DNA"/>
</dbReference>
<evidence type="ECO:0000313" key="1">
    <source>
        <dbReference type="EMBL" id="TPX45710.1"/>
    </source>
</evidence>
<protein>
    <submittedName>
        <fullName evidence="1">Uncharacterized protein</fullName>
    </submittedName>
</protein>
<dbReference type="VEuPathDB" id="FungiDB:SeMB42_g03897"/>
<accession>A0A507D3A1</accession>
<reference evidence="1 2" key="1">
    <citation type="journal article" date="2019" name="Sci. Rep.">
        <title>Comparative genomics of chytrid fungi reveal insights into the obligate biotrophic and pathogenic lifestyle of Synchytrium endobioticum.</title>
        <authorList>
            <person name="van de Vossenberg B.T.L.H."/>
            <person name="Warris S."/>
            <person name="Nguyen H.D.T."/>
            <person name="van Gent-Pelzer M.P.E."/>
            <person name="Joly D.L."/>
            <person name="van de Geest H.C."/>
            <person name="Bonants P.J.M."/>
            <person name="Smith D.S."/>
            <person name="Levesque C.A."/>
            <person name="van der Lee T.A.J."/>
        </authorList>
    </citation>
    <scope>NUCLEOTIDE SEQUENCE [LARGE SCALE GENOMIC DNA]</scope>
    <source>
        <strain evidence="1 2">MB42</strain>
    </source>
</reference>
<dbReference type="AlphaFoldDB" id="A0A507D3A1"/>